<dbReference type="InterPro" id="IPR018145">
    <property type="entry name" value="CagE_TrbE_VirB_cntrl_dom"/>
</dbReference>
<sequence>MKIKTIQKSFIPKYHSHISADKIFLENKKMMVTFQVEGIQSESLSDDNLVNLFNAQKDFLAGLCQSGNIYLWSHLVKKNVRLDERYLSPDNLFLQRFYDKYASLFSEKSLFVTHYYLTVLTDYDDVYEGEEALTDIVHQIKTALSDYRISQLACNGNHSEISGNYLHYLLNHSEEKLPLLTATPIAEGIKNSQFYFSYDVLEIKSNDSDKNKFCTNYSVKDFPRATKMGQWNFLLAQPYEFIVTQSFIPETPIKTKKKIEQQLNKMASVNDAGVTQQEELLIGQESIINQETLFGAYHCVMSVFGDTPKDAQQNGAKLAAEFVTQGRGFRFIKSTSDAPFVYFSHLPMSNNRPLASNRTLTNFSCLMPFHNYSYGKKSGNPIGDGSAIMPLKMVTEGMYYFNTHYSDPHRNVTGQKIAGHALILGATGTGKTTFECASAAFLQRFDPYLFVIDYNRSTELAVRAFGGAYFSLVEGQFSGLNPFQIGNADDSDLMSFLKAWVKRLAVNNEGSDCNDYEAEEIDRAVDMVMKLPLSERRFSALQHRIQHEDLHIKLAKWWDEGALSWAVDSPENAFNPYQYKKVGFDTTAILETIGGKDHPACEAILSVLFFYKKRMQRDGQLMLTIVEEFWKPANYPMTQELIKESLKAGRMKGEMMWLTSQSPEDAINCAICSAIVQQTPTKIFLPNPDLVFDSYIKVGLTEKECRALKKLSLESRTMLIKQSGSSTFVKMDLYGFDDFLPIISGSKEGIQLCEKIRHELNSDNPNDWITPLLEGLKIKNTIIKEVESDNPDIWFPVLMERLGYKNKQTA</sequence>
<evidence type="ECO:0000313" key="3">
    <source>
        <dbReference type="EMBL" id="WGL94066.1"/>
    </source>
</evidence>
<geneLocation type="plasmid" evidence="3 4">
    <name>paIh5</name>
</geneLocation>
<dbReference type="AlphaFoldDB" id="A0AA95JZT7"/>
<dbReference type="InterPro" id="IPR027417">
    <property type="entry name" value="P-loop_NTPase"/>
</dbReference>
<dbReference type="GO" id="GO:0005524">
    <property type="term" value="F:ATP binding"/>
    <property type="evidence" value="ECO:0007669"/>
    <property type="project" value="InterPro"/>
</dbReference>
<dbReference type="Pfam" id="PF03135">
    <property type="entry name" value="CagE_TrbE_VirB"/>
    <property type="match status" value="1"/>
</dbReference>
<reference evidence="3" key="1">
    <citation type="submission" date="2023-04" db="EMBL/GenBank/DDBJ databases">
        <title>Genome dynamics across the evolutionary transition to endosymbiosis.</title>
        <authorList>
            <person name="Siozios S."/>
            <person name="Nadal-Jimenez P."/>
            <person name="Azagi T."/>
            <person name="Sprong H."/>
            <person name="Frost C.L."/>
            <person name="Parratt S.R."/>
            <person name="Taylor G."/>
            <person name="Brettell L."/>
            <person name="Lew K.C."/>
            <person name="Croft L."/>
            <person name="King K.C."/>
            <person name="Brockhurst M.A."/>
            <person name="Hypsa V."/>
            <person name="Novakova E."/>
            <person name="Darby A.C."/>
            <person name="Hurst G.D.D."/>
        </authorList>
    </citation>
    <scope>NUCLEOTIDE SEQUENCE</scope>
    <source>
        <strain evidence="3">AIh</strain>
        <plasmid evidence="3">paIh5</plasmid>
    </source>
</reference>
<dbReference type="Gene3D" id="3.40.50.300">
    <property type="entry name" value="P-loop containing nucleotide triphosphate hydrolases"/>
    <property type="match status" value="1"/>
</dbReference>
<proteinExistence type="inferred from homology"/>
<dbReference type="PANTHER" id="PTHR30121">
    <property type="entry name" value="UNCHARACTERIZED PROTEIN YJGR-RELATED"/>
    <property type="match status" value="1"/>
</dbReference>
<evidence type="ECO:0000313" key="4">
    <source>
        <dbReference type="Proteomes" id="UP001177597"/>
    </source>
</evidence>
<evidence type="ECO:0000259" key="2">
    <source>
        <dbReference type="Pfam" id="PF03135"/>
    </source>
</evidence>
<dbReference type="PANTHER" id="PTHR30121:SF6">
    <property type="entry name" value="SLR6007 PROTEIN"/>
    <property type="match status" value="1"/>
</dbReference>
<name>A0AA95JZT7_9GAMM</name>
<comment type="similarity">
    <text evidence="1">Belongs to the TrbE/VirB4 family.</text>
</comment>
<gene>
    <name evidence="3" type="ORF">QE207_01625</name>
</gene>
<dbReference type="InterPro" id="IPR051162">
    <property type="entry name" value="T4SS_component"/>
</dbReference>
<keyword evidence="3" id="KW-0614">Plasmid</keyword>
<feature type="domain" description="CagE TrbE VirB component of type IV transporter system central" evidence="2">
    <location>
        <begin position="163"/>
        <end position="349"/>
    </location>
</feature>
<evidence type="ECO:0000256" key="1">
    <source>
        <dbReference type="ARBA" id="ARBA00006512"/>
    </source>
</evidence>
<protein>
    <submittedName>
        <fullName evidence="3">Type IV secretion system protein VirB4</fullName>
    </submittedName>
</protein>
<accession>A0AA95JZT7</accession>
<dbReference type="RefSeq" id="WP_280628478.1">
    <property type="nucleotide sequence ID" value="NZ_CP123495.1"/>
</dbReference>
<organism evidence="3 4">
    <name type="scientific">Arsenophonus nasoniae</name>
    <name type="common">son-killer infecting Nasonia vitripennis</name>
    <dbReference type="NCBI Taxonomy" id="638"/>
    <lineage>
        <taxon>Bacteria</taxon>
        <taxon>Pseudomonadati</taxon>
        <taxon>Pseudomonadota</taxon>
        <taxon>Gammaproteobacteria</taxon>
        <taxon>Enterobacterales</taxon>
        <taxon>Morganellaceae</taxon>
        <taxon>Arsenophonus</taxon>
    </lineage>
</organism>
<dbReference type="Proteomes" id="UP001177597">
    <property type="component" value="Plasmid paIh5"/>
</dbReference>
<dbReference type="SUPFAM" id="SSF52540">
    <property type="entry name" value="P-loop containing nucleoside triphosphate hydrolases"/>
    <property type="match status" value="1"/>
</dbReference>
<dbReference type="EMBL" id="CP123495">
    <property type="protein sequence ID" value="WGL94066.1"/>
    <property type="molecule type" value="Genomic_DNA"/>
</dbReference>